<evidence type="ECO:0000256" key="2">
    <source>
        <dbReference type="ARBA" id="ARBA00022676"/>
    </source>
</evidence>
<dbReference type="EMBL" id="ANOG01000946">
    <property type="protein sequence ID" value="EMI16524.1"/>
    <property type="molecule type" value="Genomic_DNA"/>
</dbReference>
<feature type="transmembrane region" description="Helical" evidence="4">
    <location>
        <begin position="6"/>
        <end position="27"/>
    </location>
</feature>
<dbReference type="CDD" id="cd06439">
    <property type="entry name" value="CESA_like_1"/>
    <property type="match status" value="1"/>
</dbReference>
<dbReference type="Gene3D" id="3.90.550.10">
    <property type="entry name" value="Spore Coat Polysaccharide Biosynthesis Protein SpsA, Chain A"/>
    <property type="match status" value="1"/>
</dbReference>
<dbReference type="GO" id="GO:0016757">
    <property type="term" value="F:glycosyltransferase activity"/>
    <property type="evidence" value="ECO:0007669"/>
    <property type="project" value="UniProtKB-KW"/>
</dbReference>
<organism evidence="5 6">
    <name type="scientific">Rhodopirellula maiorica SM1</name>
    <dbReference type="NCBI Taxonomy" id="1265738"/>
    <lineage>
        <taxon>Bacteria</taxon>
        <taxon>Pseudomonadati</taxon>
        <taxon>Planctomycetota</taxon>
        <taxon>Planctomycetia</taxon>
        <taxon>Pirellulales</taxon>
        <taxon>Pirellulaceae</taxon>
        <taxon>Novipirellula</taxon>
    </lineage>
</organism>
<dbReference type="PANTHER" id="PTHR43630:SF1">
    <property type="entry name" value="POLY-BETA-1,6-N-ACETYL-D-GLUCOSAMINE SYNTHASE"/>
    <property type="match status" value="1"/>
</dbReference>
<keyword evidence="6" id="KW-1185">Reference proteome</keyword>
<keyword evidence="2" id="KW-0328">Glycosyltransferase</keyword>
<dbReference type="PANTHER" id="PTHR43630">
    <property type="entry name" value="POLY-BETA-1,6-N-ACETYL-D-GLUCOSAMINE SYNTHASE"/>
    <property type="match status" value="1"/>
</dbReference>
<sequence length="387" mass="42841">MLLAAFWISAIGLLYGFIIYPGILFFVGQLKGGKTFVEAELPRVSLVIAAYNEESVLKKKLENALEIDYPSEKLEILLGSDGSNDLTAEIASRFFDVGVKFYDYRIRRGKPSVLNETIAKSSGEVLFLCDANVMFDPHALKRLVAHLGNPAIGAVTGDVRLESHEANFGEGESAYYKLERAIQLGESKLGSVMGVDGGMYIIRRSLFDTLPSWALNEEFIASMRVIRKGFRIAYEPDAFAIETATPTATQEWRRRVRVSAGSVQILRGGFWPPATRPIELWQFLSHKALRWANPLLLAVLFVASAVLTLSGAHPLYKMMLFMQAAFYSLATLATISLAFRNTKIGGIAFYFTMSHIAMAVGMVKGLLGRQATTWKQADRTFSSHTSV</sequence>
<dbReference type="AlphaFoldDB" id="M5RRC8"/>
<feature type="transmembrane region" description="Helical" evidence="4">
    <location>
        <begin position="291"/>
        <end position="312"/>
    </location>
</feature>
<name>M5RRC8_9BACT</name>
<keyword evidence="4" id="KW-0472">Membrane</keyword>
<keyword evidence="3 5" id="KW-0808">Transferase</keyword>
<feature type="transmembrane region" description="Helical" evidence="4">
    <location>
        <begin position="318"/>
        <end position="339"/>
    </location>
</feature>
<protein>
    <submittedName>
        <fullName evidence="5">Glycosyl transferase family 2</fullName>
        <ecNumber evidence="5">2.-.-.-</ecNumber>
    </submittedName>
</protein>
<proteinExistence type="inferred from homology"/>
<evidence type="ECO:0000256" key="4">
    <source>
        <dbReference type="SAM" id="Phobius"/>
    </source>
</evidence>
<dbReference type="Pfam" id="PF13641">
    <property type="entry name" value="Glyco_tranf_2_3"/>
    <property type="match status" value="1"/>
</dbReference>
<dbReference type="InterPro" id="IPR029044">
    <property type="entry name" value="Nucleotide-diphossugar_trans"/>
</dbReference>
<feature type="transmembrane region" description="Helical" evidence="4">
    <location>
        <begin position="346"/>
        <end position="367"/>
    </location>
</feature>
<dbReference type="EC" id="2.-.-.-" evidence="5"/>
<accession>M5RRC8</accession>
<dbReference type="SUPFAM" id="SSF53448">
    <property type="entry name" value="Nucleotide-diphospho-sugar transferases"/>
    <property type="match status" value="1"/>
</dbReference>
<comment type="caution">
    <text evidence="5">The sequence shown here is derived from an EMBL/GenBank/DDBJ whole genome shotgun (WGS) entry which is preliminary data.</text>
</comment>
<reference evidence="5 6" key="1">
    <citation type="journal article" date="2013" name="Mar. Genomics">
        <title>Expression of sulfatases in Rhodopirellula baltica and the diversity of sulfatases in the genus Rhodopirellula.</title>
        <authorList>
            <person name="Wegner C.E."/>
            <person name="Richter-Heitmann T."/>
            <person name="Klindworth A."/>
            <person name="Klockow C."/>
            <person name="Richter M."/>
            <person name="Achstetter T."/>
            <person name="Glockner F.O."/>
            <person name="Harder J."/>
        </authorList>
    </citation>
    <scope>NUCLEOTIDE SEQUENCE [LARGE SCALE GENOMIC DNA]</scope>
    <source>
        <strain evidence="5 6">SM1</strain>
    </source>
</reference>
<comment type="similarity">
    <text evidence="1">Belongs to the glycosyltransferase 2 family.</text>
</comment>
<keyword evidence="4" id="KW-0812">Transmembrane</keyword>
<keyword evidence="4" id="KW-1133">Transmembrane helix</keyword>
<evidence type="ECO:0000313" key="5">
    <source>
        <dbReference type="EMBL" id="EMI16524.1"/>
    </source>
</evidence>
<dbReference type="PATRIC" id="fig|1265738.3.peg.6520"/>
<gene>
    <name evidence="5" type="ORF">RMSM_06535</name>
</gene>
<evidence type="ECO:0000256" key="1">
    <source>
        <dbReference type="ARBA" id="ARBA00006739"/>
    </source>
</evidence>
<dbReference type="Proteomes" id="UP000011991">
    <property type="component" value="Unassembled WGS sequence"/>
</dbReference>
<evidence type="ECO:0000256" key="3">
    <source>
        <dbReference type="ARBA" id="ARBA00022679"/>
    </source>
</evidence>
<evidence type="ECO:0000313" key="6">
    <source>
        <dbReference type="Proteomes" id="UP000011991"/>
    </source>
</evidence>